<keyword evidence="12" id="KW-0539">Nucleus</keyword>
<proteinExistence type="predicted"/>
<keyword evidence="10" id="KW-0010">Activator</keyword>
<keyword evidence="13" id="KW-0012">Acyltransferase</keyword>
<dbReference type="SUPFAM" id="SSF57850">
    <property type="entry name" value="RING/U-box"/>
    <property type="match status" value="1"/>
</dbReference>
<dbReference type="GO" id="GO:0000123">
    <property type="term" value="C:histone acetyltransferase complex"/>
    <property type="evidence" value="ECO:0007669"/>
    <property type="project" value="TreeGrafter"/>
</dbReference>
<dbReference type="InterPro" id="IPR019787">
    <property type="entry name" value="Znf_PHD-finger"/>
</dbReference>
<evidence type="ECO:0000256" key="12">
    <source>
        <dbReference type="ARBA" id="ARBA00023242"/>
    </source>
</evidence>
<evidence type="ECO:0000256" key="14">
    <source>
        <dbReference type="ARBA" id="ARBA00048017"/>
    </source>
</evidence>
<comment type="subcellular location">
    <subcellularLocation>
        <location evidence="2">Nucleus</location>
    </subcellularLocation>
</comment>
<dbReference type="InterPro" id="IPR031162">
    <property type="entry name" value="CBP_P300_HAT"/>
</dbReference>
<dbReference type="Pfam" id="PF08214">
    <property type="entry name" value="HAT_KAT11"/>
    <property type="match status" value="1"/>
</dbReference>
<dbReference type="Gene3D" id="1.20.1020.10">
    <property type="entry name" value="TAZ domain"/>
    <property type="match status" value="1"/>
</dbReference>
<evidence type="ECO:0000256" key="11">
    <source>
        <dbReference type="ARBA" id="ARBA00023163"/>
    </source>
</evidence>
<name>A0A067KM87_JATCU</name>
<dbReference type="InterPro" id="IPR001965">
    <property type="entry name" value="Znf_PHD"/>
</dbReference>
<dbReference type="SMART" id="SM00291">
    <property type="entry name" value="ZnF_ZZ"/>
    <property type="match status" value="1"/>
</dbReference>
<dbReference type="STRING" id="180498.A0A067KM87"/>
<keyword evidence="11" id="KW-0804">Transcription</keyword>
<keyword evidence="7" id="KW-0862">Zinc</keyword>
<dbReference type="Proteomes" id="UP000027138">
    <property type="component" value="Unassembled WGS sequence"/>
</dbReference>
<keyword evidence="22" id="KW-1185">Reference proteome</keyword>
<evidence type="ECO:0000259" key="18">
    <source>
        <dbReference type="PROSITE" id="PS50134"/>
    </source>
</evidence>
<feature type="domain" description="ZZ-type" evidence="19">
    <location>
        <begin position="710"/>
        <end position="773"/>
    </location>
</feature>
<evidence type="ECO:0000256" key="6">
    <source>
        <dbReference type="ARBA" id="ARBA00022771"/>
    </source>
</evidence>
<keyword evidence="4" id="KW-0808">Transferase</keyword>
<feature type="region of interest" description="Disordered" evidence="16">
    <location>
        <begin position="106"/>
        <end position="151"/>
    </location>
</feature>
<organism evidence="21 22">
    <name type="scientific">Jatropha curcas</name>
    <name type="common">Barbados nut</name>
    <dbReference type="NCBI Taxonomy" id="180498"/>
    <lineage>
        <taxon>Eukaryota</taxon>
        <taxon>Viridiplantae</taxon>
        <taxon>Streptophyta</taxon>
        <taxon>Embryophyta</taxon>
        <taxon>Tracheophyta</taxon>
        <taxon>Spermatophyta</taxon>
        <taxon>Magnoliopsida</taxon>
        <taxon>eudicotyledons</taxon>
        <taxon>Gunneridae</taxon>
        <taxon>Pentapetalae</taxon>
        <taxon>rosids</taxon>
        <taxon>fabids</taxon>
        <taxon>Malpighiales</taxon>
        <taxon>Euphorbiaceae</taxon>
        <taxon>Crotonoideae</taxon>
        <taxon>Jatropheae</taxon>
        <taxon>Jatropha</taxon>
    </lineage>
</organism>
<dbReference type="GO" id="GO:0005667">
    <property type="term" value="C:transcription regulator complex"/>
    <property type="evidence" value="ECO:0007669"/>
    <property type="project" value="TreeGrafter"/>
</dbReference>
<evidence type="ECO:0000259" key="17">
    <source>
        <dbReference type="PROSITE" id="PS50016"/>
    </source>
</evidence>
<dbReference type="AlphaFoldDB" id="A0A067KM87"/>
<accession>A0A067KM87</accession>
<evidence type="ECO:0000259" key="19">
    <source>
        <dbReference type="PROSITE" id="PS50135"/>
    </source>
</evidence>
<dbReference type="GO" id="GO:0031490">
    <property type="term" value="F:chromatin DNA binding"/>
    <property type="evidence" value="ECO:0007669"/>
    <property type="project" value="TreeGrafter"/>
</dbReference>
<dbReference type="Gene3D" id="3.30.40.10">
    <property type="entry name" value="Zinc/RING finger domain, C3HC4 (zinc finger)"/>
    <property type="match status" value="1"/>
</dbReference>
<dbReference type="GO" id="GO:0004402">
    <property type="term" value="F:histone acetyltransferase activity"/>
    <property type="evidence" value="ECO:0007669"/>
    <property type="project" value="InterPro"/>
</dbReference>
<evidence type="ECO:0000259" key="20">
    <source>
        <dbReference type="PROSITE" id="PS51727"/>
    </source>
</evidence>
<gene>
    <name evidence="21" type="ORF">JCGZ_12955</name>
</gene>
<feature type="compositionally biased region" description="Polar residues" evidence="16">
    <location>
        <begin position="110"/>
        <end position="125"/>
    </location>
</feature>
<evidence type="ECO:0000256" key="4">
    <source>
        <dbReference type="ARBA" id="ARBA00022679"/>
    </source>
</evidence>
<comment type="function">
    <text evidence="1">Acetyltransferase enzyme. Acetylates histones, giving a specific tag for transcriptional activation.</text>
</comment>
<feature type="domain" description="TAZ-type" evidence="18">
    <location>
        <begin position="875"/>
        <end position="966"/>
    </location>
</feature>
<dbReference type="SUPFAM" id="SSF57933">
    <property type="entry name" value="TAZ domain"/>
    <property type="match status" value="1"/>
</dbReference>
<dbReference type="PROSITE" id="PS01357">
    <property type="entry name" value="ZF_ZZ_1"/>
    <property type="match status" value="1"/>
</dbReference>
<evidence type="ECO:0000256" key="10">
    <source>
        <dbReference type="ARBA" id="ARBA00023159"/>
    </source>
</evidence>
<dbReference type="GO" id="GO:0008270">
    <property type="term" value="F:zinc ion binding"/>
    <property type="evidence" value="ECO:0007669"/>
    <property type="project" value="UniProtKB-KW"/>
</dbReference>
<feature type="region of interest" description="Disordered" evidence="16">
    <location>
        <begin position="37"/>
        <end position="57"/>
    </location>
</feature>
<dbReference type="PROSITE" id="PS51727">
    <property type="entry name" value="CBP_P300_HAT"/>
    <property type="match status" value="1"/>
</dbReference>
<dbReference type="PROSITE" id="PS50135">
    <property type="entry name" value="ZF_ZZ_2"/>
    <property type="match status" value="1"/>
</dbReference>
<evidence type="ECO:0000313" key="21">
    <source>
        <dbReference type="EMBL" id="KDP32924.1"/>
    </source>
</evidence>
<dbReference type="GO" id="GO:0005634">
    <property type="term" value="C:nucleus"/>
    <property type="evidence" value="ECO:0007669"/>
    <property type="project" value="UniProtKB-SubCell"/>
</dbReference>
<reference evidence="21 22" key="1">
    <citation type="journal article" date="2014" name="PLoS ONE">
        <title>Global Analysis of Gene Expression Profiles in Physic Nut (Jatropha curcas L.) Seedlings Exposed to Salt Stress.</title>
        <authorList>
            <person name="Zhang L."/>
            <person name="Zhang C."/>
            <person name="Wu P."/>
            <person name="Chen Y."/>
            <person name="Li M."/>
            <person name="Jiang H."/>
            <person name="Wu G."/>
        </authorList>
    </citation>
    <scope>NUCLEOTIDE SEQUENCE [LARGE SCALE GENOMIC DNA]</scope>
    <source>
        <strain evidence="22">cv. GZQX0401</strain>
        <tissue evidence="21">Young leaves</tissue>
    </source>
</reference>
<dbReference type="InterPro" id="IPR019786">
    <property type="entry name" value="Zinc_finger_PHD-type_CS"/>
</dbReference>
<dbReference type="PROSITE" id="PS01359">
    <property type="entry name" value="ZF_PHD_1"/>
    <property type="match status" value="1"/>
</dbReference>
<dbReference type="EC" id="2.3.1.48" evidence="3"/>
<comment type="catalytic activity">
    <reaction evidence="14">
        <text>L-lysyl-[protein] + acetyl-CoA = N(6)-acetyl-L-lysyl-[protein] + CoA + H(+)</text>
        <dbReference type="Rhea" id="RHEA:45948"/>
        <dbReference type="Rhea" id="RHEA-COMP:9752"/>
        <dbReference type="Rhea" id="RHEA-COMP:10731"/>
        <dbReference type="ChEBI" id="CHEBI:15378"/>
        <dbReference type="ChEBI" id="CHEBI:29969"/>
        <dbReference type="ChEBI" id="CHEBI:57287"/>
        <dbReference type="ChEBI" id="CHEBI:57288"/>
        <dbReference type="ChEBI" id="CHEBI:61930"/>
        <dbReference type="EC" id="2.3.1.48"/>
    </reaction>
</comment>
<evidence type="ECO:0000256" key="15">
    <source>
        <dbReference type="PROSITE-ProRule" id="PRU00228"/>
    </source>
</evidence>
<evidence type="ECO:0000313" key="22">
    <source>
        <dbReference type="Proteomes" id="UP000027138"/>
    </source>
</evidence>
<keyword evidence="5" id="KW-0479">Metal-binding</keyword>
<evidence type="ECO:0000256" key="2">
    <source>
        <dbReference type="ARBA" id="ARBA00004123"/>
    </source>
</evidence>
<dbReference type="InterPro" id="IPR011011">
    <property type="entry name" value="Znf_FYVE_PHD"/>
</dbReference>
<sequence length="980" mass="111519">MNNGLLSNSSNIPGGGSGFCSSEIMLPLPPAKRLKRSLQCSENSLPPSKDLKMEKSSCLPSENRFASVLAPLLAHPFDPEGLPPLQQLPESPVSINSEVLEGTVELSKPMRNSSNADQTRQSAGNEFSKLSDESSGTPEEPSIGPKAGKIDPRSFSVIADAVKDEPHELRFDTSSALSEELGSTSKEEVIQVMPNCDLTKLDIETEKEDVKPNPKVRGVSLIEFFSADEIRDHISSLRRWMGQRISKEEEEKQGVHCANDNTCQLCAADKLLLAPVPIYCSSCGSRIKRSVIYYSTSEENGMRHCFCTSCFKCRGGHVKFHGITIPKAKLDKKKNDEEIEEPWVQCDKCKGWQHQICALFNDKRDMEGQSEYVCPKCCLEEIESGEYMPVPNTAVFGAKDLPSTLLSDYIQQRLFRRLRQEREERAKVSRKNLDEVPAAEDLIVRVVLSVNKQLKVKQQFLEMFHDGNYPEEFPYQSKVILLFQKIEGVDICLFGMYVQEFGSECSQPNHRCVYISYLDSVKYFRPEAETAVGEALRTFVYHEILIGYLEYCKKRGFVACYLWACPPLKGEDYILYCHPETQKTPKSDKLRQWYHSMLRKASEENIVVNFTNLYDHFFVPTGQLYSKVTAARLPYFDGDYWSSAAENVIKNIEQQNEEHSGRKMKKVMTKRTLKAMGHTNPSGGVTKDILLMQKLGQTISPVKEDFIVVHLQFVCTYCHEVILNGWRWCCSRCKNFQLCERCHNVERGRNGGDTHTISSKEKHLLSKVMVDDVPSDTKDEDVILETWLFENRHIFLGLCQKNHYQFDTLRQAKHSSMMILHHLHNPIMPTDKITCNICLQDTCTGDSNVCATCCNKKFSSSRIHRSAYNPSVPNGENEDKYAQQKILMLKELLNVLQHADKCKATSNDPCHYPNCHQIKRLFLHGSKCTIRLSGGCKICQKLWYILRLHSKTCEQTDCSIPRCRDLKNQRFLGKPNTPSI</sequence>
<dbReference type="Pfam" id="PF02135">
    <property type="entry name" value="zf-TAZ"/>
    <property type="match status" value="1"/>
</dbReference>
<dbReference type="OrthoDB" id="899at2759"/>
<feature type="domain" description="CBP/p300-type HAT" evidence="20">
    <location>
        <begin position="395"/>
        <end position="828"/>
    </location>
</feature>
<dbReference type="InterPro" id="IPR013083">
    <property type="entry name" value="Znf_RING/FYVE/PHD"/>
</dbReference>
<evidence type="ECO:0000256" key="1">
    <source>
        <dbReference type="ARBA" id="ARBA00002581"/>
    </source>
</evidence>
<dbReference type="PANTHER" id="PTHR13808:SF53">
    <property type="entry name" value="HISTONE ACETYLTRANSFERASE HAC2"/>
    <property type="match status" value="1"/>
</dbReference>
<dbReference type="InterPro" id="IPR000197">
    <property type="entry name" value="Znf_TAZ"/>
</dbReference>
<evidence type="ECO:0000256" key="5">
    <source>
        <dbReference type="ARBA" id="ARBA00022723"/>
    </source>
</evidence>
<dbReference type="GO" id="GO:0045944">
    <property type="term" value="P:positive regulation of transcription by RNA polymerase II"/>
    <property type="evidence" value="ECO:0007669"/>
    <property type="project" value="TreeGrafter"/>
</dbReference>
<dbReference type="InterPro" id="IPR043145">
    <property type="entry name" value="Znf_ZZ_sf"/>
</dbReference>
<dbReference type="SMART" id="SM00551">
    <property type="entry name" value="ZnF_TAZ"/>
    <property type="match status" value="1"/>
</dbReference>
<keyword evidence="8" id="KW-0156">Chromatin regulator</keyword>
<dbReference type="Pfam" id="PF00628">
    <property type="entry name" value="PHD"/>
    <property type="match status" value="1"/>
</dbReference>
<dbReference type="EMBL" id="KK914568">
    <property type="protein sequence ID" value="KDP32924.1"/>
    <property type="molecule type" value="Genomic_DNA"/>
</dbReference>
<evidence type="ECO:0000256" key="3">
    <source>
        <dbReference type="ARBA" id="ARBA00013184"/>
    </source>
</evidence>
<dbReference type="Gene3D" id="3.30.60.90">
    <property type="match status" value="1"/>
</dbReference>
<dbReference type="PANTHER" id="PTHR13808">
    <property type="entry name" value="CBP/P300-RELATED"/>
    <property type="match status" value="1"/>
</dbReference>
<evidence type="ECO:0000256" key="13">
    <source>
        <dbReference type="ARBA" id="ARBA00023315"/>
    </source>
</evidence>
<protein>
    <recommendedName>
        <fullName evidence="3">histone acetyltransferase</fullName>
        <ecNumber evidence="3">2.3.1.48</ecNumber>
    </recommendedName>
</protein>
<dbReference type="CDD" id="cd15614">
    <property type="entry name" value="PHD_HAC_like"/>
    <property type="match status" value="1"/>
</dbReference>
<dbReference type="InterPro" id="IPR000433">
    <property type="entry name" value="Znf_ZZ"/>
</dbReference>
<evidence type="ECO:0000256" key="16">
    <source>
        <dbReference type="SAM" id="MobiDB-lite"/>
    </source>
</evidence>
<keyword evidence="6 15" id="KW-0863">Zinc-finger</keyword>
<dbReference type="PROSITE" id="PS50016">
    <property type="entry name" value="ZF_PHD_2"/>
    <property type="match status" value="1"/>
</dbReference>
<dbReference type="SUPFAM" id="SSF57903">
    <property type="entry name" value="FYVE/PHD zinc finger"/>
    <property type="match status" value="1"/>
</dbReference>
<dbReference type="InterPro" id="IPR035898">
    <property type="entry name" value="TAZ_dom_sf"/>
</dbReference>
<evidence type="ECO:0000256" key="8">
    <source>
        <dbReference type="ARBA" id="ARBA00022853"/>
    </source>
</evidence>
<evidence type="ECO:0000256" key="9">
    <source>
        <dbReference type="ARBA" id="ARBA00023015"/>
    </source>
</evidence>
<evidence type="ECO:0000256" key="7">
    <source>
        <dbReference type="ARBA" id="ARBA00022833"/>
    </source>
</evidence>
<feature type="domain" description="PHD-type" evidence="17">
    <location>
        <begin position="304"/>
        <end position="380"/>
    </location>
</feature>
<keyword evidence="9" id="KW-0805">Transcription regulation</keyword>
<dbReference type="SMART" id="SM01250">
    <property type="entry name" value="KAT11"/>
    <property type="match status" value="1"/>
</dbReference>
<dbReference type="SMART" id="SM00249">
    <property type="entry name" value="PHD"/>
    <property type="match status" value="1"/>
</dbReference>
<dbReference type="PROSITE" id="PS50134">
    <property type="entry name" value="ZF_TAZ"/>
    <property type="match status" value="1"/>
</dbReference>
<dbReference type="GO" id="GO:0003713">
    <property type="term" value="F:transcription coactivator activity"/>
    <property type="evidence" value="ECO:0007669"/>
    <property type="project" value="TreeGrafter"/>
</dbReference>
<dbReference type="InterPro" id="IPR013178">
    <property type="entry name" value="Histone_AcTrfase_Rtt109/CBP"/>
</dbReference>